<dbReference type="Pfam" id="PF17886">
    <property type="entry name" value="ArsA_HSP20"/>
    <property type="match status" value="1"/>
</dbReference>
<dbReference type="SUPFAM" id="SSF52540">
    <property type="entry name" value="P-loop containing nucleoside triphosphate hydrolases"/>
    <property type="match status" value="1"/>
</dbReference>
<dbReference type="InterPro" id="IPR008978">
    <property type="entry name" value="HSP20-like_chaperone"/>
</dbReference>
<organism evidence="6 7">
    <name type="scientific">Myxococcus stipitatus (strain DSM 14675 / JCM 12634 / Mx s8)</name>
    <dbReference type="NCBI Taxonomy" id="1278073"/>
    <lineage>
        <taxon>Bacteria</taxon>
        <taxon>Pseudomonadati</taxon>
        <taxon>Myxococcota</taxon>
        <taxon>Myxococcia</taxon>
        <taxon>Myxococcales</taxon>
        <taxon>Cystobacterineae</taxon>
        <taxon>Myxococcaceae</taxon>
        <taxon>Myxococcus</taxon>
    </lineage>
</organism>
<dbReference type="eggNOG" id="COG0003">
    <property type="taxonomic scope" value="Bacteria"/>
</dbReference>
<dbReference type="InterPro" id="IPR027417">
    <property type="entry name" value="P-loop_NTPase"/>
</dbReference>
<protein>
    <recommendedName>
        <fullName evidence="3">arsenite-transporting ATPase</fullName>
        <ecNumber evidence="3">7.3.2.7</ecNumber>
    </recommendedName>
</protein>
<dbReference type="PANTHER" id="PTHR10803:SF3">
    <property type="entry name" value="ATPASE GET3"/>
    <property type="match status" value="1"/>
</dbReference>
<evidence type="ECO:0000256" key="3">
    <source>
        <dbReference type="ARBA" id="ARBA00066752"/>
    </source>
</evidence>
<dbReference type="GO" id="GO:0005524">
    <property type="term" value="F:ATP binding"/>
    <property type="evidence" value="ECO:0007669"/>
    <property type="project" value="InterPro"/>
</dbReference>
<evidence type="ECO:0000259" key="5">
    <source>
        <dbReference type="Pfam" id="PF17886"/>
    </source>
</evidence>
<dbReference type="PATRIC" id="fig|1278073.3.peg.6092"/>
<proteinExistence type="inferred from homology"/>
<feature type="domain" description="ArsA/GET3 Anion-transporting ATPase-like" evidence="4">
    <location>
        <begin position="10"/>
        <end position="249"/>
    </location>
</feature>
<dbReference type="InterPro" id="IPR016300">
    <property type="entry name" value="ATPase_ArsA/GET3"/>
</dbReference>
<dbReference type="GO" id="GO:0015446">
    <property type="term" value="F:ATPase-coupled arsenite transmembrane transporter activity"/>
    <property type="evidence" value="ECO:0007669"/>
    <property type="project" value="UniProtKB-EC"/>
</dbReference>
<gene>
    <name evidence="6" type="ordered locus">MYSTI_06009</name>
</gene>
<reference evidence="6 7" key="1">
    <citation type="journal article" date="2013" name="Genome Announc.">
        <title>Complete genome sequence of Myxococcus stipitatus strain DSM 14675, a fruiting myxobacterium.</title>
        <authorList>
            <person name="Huntley S."/>
            <person name="Kneip S."/>
            <person name="Treuner-Lange A."/>
            <person name="Sogaard-Andersen L."/>
        </authorList>
    </citation>
    <scope>NUCLEOTIDE SEQUENCE [LARGE SCALE GENOMIC DNA]</scope>
    <source>
        <strain evidence="7">DSM 14675 / JCM 12634 / Mx s8</strain>
    </source>
</reference>
<dbReference type="EC" id="7.3.2.7" evidence="3"/>
<dbReference type="InterPro" id="IPR025723">
    <property type="entry name" value="ArsA/GET3_ATPase-like"/>
</dbReference>
<dbReference type="Gene3D" id="3.40.50.300">
    <property type="entry name" value="P-loop containing nucleotide triphosphate hydrolases"/>
    <property type="match status" value="1"/>
</dbReference>
<keyword evidence="7" id="KW-1185">Reference proteome</keyword>
<dbReference type="AlphaFoldDB" id="L7UI95"/>
<dbReference type="Pfam" id="PF02374">
    <property type="entry name" value="ArsA_ATPase"/>
    <property type="match status" value="1"/>
</dbReference>
<dbReference type="EMBL" id="CP004025">
    <property type="protein sequence ID" value="AGC47282.1"/>
    <property type="molecule type" value="Genomic_DNA"/>
</dbReference>
<dbReference type="GO" id="GO:0016887">
    <property type="term" value="F:ATP hydrolysis activity"/>
    <property type="evidence" value="ECO:0007669"/>
    <property type="project" value="InterPro"/>
</dbReference>
<comment type="catalytic activity">
    <reaction evidence="2">
        <text>arsenite(in) + ATP + H2O = arsenite(out) + ADP + phosphate + H(+)</text>
        <dbReference type="Rhea" id="RHEA:11348"/>
        <dbReference type="ChEBI" id="CHEBI:15377"/>
        <dbReference type="ChEBI" id="CHEBI:15378"/>
        <dbReference type="ChEBI" id="CHEBI:29242"/>
        <dbReference type="ChEBI" id="CHEBI:30616"/>
        <dbReference type="ChEBI" id="CHEBI:43474"/>
        <dbReference type="ChEBI" id="CHEBI:456216"/>
        <dbReference type="EC" id="7.3.2.7"/>
    </reaction>
</comment>
<dbReference type="HOGENOM" id="CLU_040761_1_0_7"/>
<dbReference type="STRING" id="1278073.MYSTI_06009"/>
<comment type="similarity">
    <text evidence="1">Belongs to the arsA ATPase family.</text>
</comment>
<dbReference type="Proteomes" id="UP000011131">
    <property type="component" value="Chromosome"/>
</dbReference>
<dbReference type="Gene3D" id="2.60.40.790">
    <property type="match status" value="1"/>
</dbReference>
<evidence type="ECO:0000313" key="7">
    <source>
        <dbReference type="Proteomes" id="UP000011131"/>
    </source>
</evidence>
<accession>L7UI95</accession>
<evidence type="ECO:0000256" key="1">
    <source>
        <dbReference type="ARBA" id="ARBA00011040"/>
    </source>
</evidence>
<dbReference type="KEGG" id="msd:MYSTI_06009"/>
<evidence type="ECO:0000256" key="2">
    <source>
        <dbReference type="ARBA" id="ARBA00052296"/>
    </source>
</evidence>
<dbReference type="PANTHER" id="PTHR10803">
    <property type="entry name" value="ARSENICAL PUMP-DRIVING ATPASE ARSENITE-TRANSLOCATING ATPASE"/>
    <property type="match status" value="1"/>
</dbReference>
<evidence type="ECO:0000313" key="6">
    <source>
        <dbReference type="EMBL" id="AGC47282.1"/>
    </source>
</evidence>
<evidence type="ECO:0000259" key="4">
    <source>
        <dbReference type="Pfam" id="PF02374"/>
    </source>
</evidence>
<sequence length="381" mass="40798">MSGNAAMTTRIRLVSGCGGVGKTTVAAATALAASRRGLRTLVFSFDTSRDLSGAFGLQVLAHPGPRGQPVRVEDSLHLQELDVSAELQRRWSSGRGELAALLGGGLEDVTAEEVALMPGLEVLLALLLLDEYTRARTYELIVIDGPSLGDLLRFVGGADAVSWFARRTRPPEQGARRVRPSRGDPDVLHAVSDRLMDVGTLLRDPTVTTVRWVTTLDARACQATRRACTALGLQGVALDGMVFNDLVPGGVPPLEELQGLAGPVPAMGMERQSDDVNGIAALESFASKLFRGEDPVRTVGSPPAVGVGKVAVDEYRLEVQLPFVRKGDVALSRREAELVIQVGALRRNVLLPRMVAQLPTSGARMDGEKLVIEFKKERVQT</sequence>
<dbReference type="InterPro" id="IPR040612">
    <property type="entry name" value="ArsA_HSP20-like"/>
</dbReference>
<feature type="domain" description="ArsA HSP20-like" evidence="5">
    <location>
        <begin position="313"/>
        <end position="374"/>
    </location>
</feature>
<name>L7UI95_MYXSD</name>